<comment type="caution">
    <text evidence="1">The sequence shown here is derived from an EMBL/GenBank/DDBJ whole genome shotgun (WGS) entry which is preliminary data.</text>
</comment>
<evidence type="ECO:0000313" key="2">
    <source>
        <dbReference type="Proteomes" id="UP001551329"/>
    </source>
</evidence>
<evidence type="ECO:0000313" key="1">
    <source>
        <dbReference type="EMBL" id="MEU7075724.1"/>
    </source>
</evidence>
<gene>
    <name evidence="1" type="ORF">AB0A88_37210</name>
</gene>
<sequence length="94" mass="10015">MSEASYEATCTRALVSAYAHSGGVLLLPVLVPADAEAPAIHPLTVLLLGELQRLTAERDAFKTWVTHDPTPPRDTVLRARAADAAGNLARRDSP</sequence>
<dbReference type="RefSeq" id="WP_358478191.1">
    <property type="nucleotide sequence ID" value="NZ_JBEZAE010000045.1"/>
</dbReference>
<protein>
    <submittedName>
        <fullName evidence="1">Uncharacterized protein</fullName>
    </submittedName>
</protein>
<dbReference type="Proteomes" id="UP001551329">
    <property type="component" value="Unassembled WGS sequence"/>
</dbReference>
<reference evidence="1 2" key="1">
    <citation type="submission" date="2024-06" db="EMBL/GenBank/DDBJ databases">
        <title>The Natural Products Discovery Center: Release of the First 8490 Sequenced Strains for Exploring Actinobacteria Biosynthetic Diversity.</title>
        <authorList>
            <person name="Kalkreuter E."/>
            <person name="Kautsar S.A."/>
            <person name="Yang D."/>
            <person name="Bader C.D."/>
            <person name="Teijaro C.N."/>
            <person name="Fluegel L."/>
            <person name="Davis C.M."/>
            <person name="Simpson J.R."/>
            <person name="Lauterbach L."/>
            <person name="Steele A.D."/>
            <person name="Gui C."/>
            <person name="Meng S."/>
            <person name="Li G."/>
            <person name="Viehrig K."/>
            <person name="Ye F."/>
            <person name="Su P."/>
            <person name="Kiefer A.F."/>
            <person name="Nichols A."/>
            <person name="Cepeda A.J."/>
            <person name="Yan W."/>
            <person name="Fan B."/>
            <person name="Jiang Y."/>
            <person name="Adhikari A."/>
            <person name="Zheng C.-J."/>
            <person name="Schuster L."/>
            <person name="Cowan T.M."/>
            <person name="Smanski M.J."/>
            <person name="Chevrette M.G."/>
            <person name="De Carvalho L.P.S."/>
            <person name="Shen B."/>
        </authorList>
    </citation>
    <scope>NUCLEOTIDE SEQUENCE [LARGE SCALE GENOMIC DNA]</scope>
    <source>
        <strain evidence="1 2">NPDC045974</strain>
    </source>
</reference>
<organism evidence="1 2">
    <name type="scientific">Streptomyces narbonensis</name>
    <dbReference type="NCBI Taxonomy" id="67333"/>
    <lineage>
        <taxon>Bacteria</taxon>
        <taxon>Bacillati</taxon>
        <taxon>Actinomycetota</taxon>
        <taxon>Actinomycetes</taxon>
        <taxon>Kitasatosporales</taxon>
        <taxon>Streptomycetaceae</taxon>
        <taxon>Streptomyces</taxon>
    </lineage>
</organism>
<keyword evidence="2" id="KW-1185">Reference proteome</keyword>
<accession>A0ABV3CLR7</accession>
<name>A0ABV3CLR7_9ACTN</name>
<dbReference type="EMBL" id="JBEZAE010000045">
    <property type="protein sequence ID" value="MEU7075724.1"/>
    <property type="molecule type" value="Genomic_DNA"/>
</dbReference>
<proteinExistence type="predicted"/>